<protein>
    <submittedName>
        <fullName evidence="1">Uncharacterized protein</fullName>
    </submittedName>
</protein>
<gene>
    <name evidence="1" type="ORF">SAMN06295960_0218</name>
</gene>
<sequence>MVKVGICYRIEADKQRARRSEHAVVIQETQAFLITLRNGQEVVL</sequence>
<reference evidence="1 2" key="1">
    <citation type="submission" date="2017-04" db="EMBL/GenBank/DDBJ databases">
        <authorList>
            <person name="Afonso C.L."/>
            <person name="Miller P.J."/>
            <person name="Scott M.A."/>
            <person name="Spackman E."/>
            <person name="Goraichik I."/>
            <person name="Dimitrov K.M."/>
            <person name="Suarez D.L."/>
            <person name="Swayne D.E."/>
        </authorList>
    </citation>
    <scope>NUCLEOTIDE SEQUENCE [LARGE SCALE GENOMIC DNA]</scope>
    <source>
        <strain evidence="1 2">11</strain>
    </source>
</reference>
<dbReference type="AlphaFoldDB" id="A0A1X7IA19"/>
<proteinExistence type="predicted"/>
<evidence type="ECO:0000313" key="2">
    <source>
        <dbReference type="Proteomes" id="UP000193834"/>
    </source>
</evidence>
<dbReference type="Proteomes" id="UP000193834">
    <property type="component" value="Unassembled WGS sequence"/>
</dbReference>
<accession>A0A1X7IA19</accession>
<name>A0A1X7IA19_9BACL</name>
<keyword evidence="2" id="KW-1185">Reference proteome</keyword>
<dbReference type="EMBL" id="FXAZ01000001">
    <property type="protein sequence ID" value="SMG10872.1"/>
    <property type="molecule type" value="Genomic_DNA"/>
</dbReference>
<organism evidence="1 2">
    <name type="scientific">Paenibacillus aquistagni</name>
    <dbReference type="NCBI Taxonomy" id="1852522"/>
    <lineage>
        <taxon>Bacteria</taxon>
        <taxon>Bacillati</taxon>
        <taxon>Bacillota</taxon>
        <taxon>Bacilli</taxon>
        <taxon>Bacillales</taxon>
        <taxon>Paenibacillaceae</taxon>
        <taxon>Paenibacillus</taxon>
    </lineage>
</organism>
<evidence type="ECO:0000313" key="1">
    <source>
        <dbReference type="EMBL" id="SMG10872.1"/>
    </source>
</evidence>